<dbReference type="SMART" id="SM00700">
    <property type="entry name" value="JHBP"/>
    <property type="match status" value="1"/>
</dbReference>
<evidence type="ECO:0000313" key="2">
    <source>
        <dbReference type="EMBL" id="KAK8733727.1"/>
    </source>
</evidence>
<dbReference type="AlphaFoldDB" id="A0AAW0WNY0"/>
<sequence>HRLAWLACVILCYQHGAADSTNEEVGFMMLTGDTFNQVDLTRDGSSIDVGDSTGNVIDDKIVEALENFRSNMSSGWPDLGIPPLDPLFLSTVDLNITSDDTHVFGTLTEVSINNLSNFNIDLVHSTLIYLRVQVELGYQGVEIDGHYDLQGQLGVFPIYGSGPFRLDALNSSLNIEVALGVDEFDELGVTELTIYFDCNTTEVDFEGIMGGGDMGDFVNGVLSSLAPDILRSLEVEYMPWLEDALKHEINTILHGGSRKDVKDDTVNEYFDQVFANMRRSIIENGQDPLYLPGDSDNFTVSLFNTTLEGNIWVDEGRLQGLSTIHRAGNMTLQYVGVEDEVIWGGEVGLIDLQVEYASRLTLAFFGKELKILLKMSFVHISFETDVFLHQSQLTFAYCNITELGPVHFKEKGAGPLDTPLYNLLANTAVGELHALVSSTLQEVVCALLEDVFATG</sequence>
<keyword evidence="1" id="KW-0732">Signal</keyword>
<keyword evidence="3" id="KW-1185">Reference proteome</keyword>
<name>A0AAW0WNY0_CHEQU</name>
<dbReference type="InterPro" id="IPR010562">
    <property type="entry name" value="Haemolymph_juvenile_hormone-bd"/>
</dbReference>
<evidence type="ECO:0000313" key="3">
    <source>
        <dbReference type="Proteomes" id="UP001445076"/>
    </source>
</evidence>
<dbReference type="EMBL" id="JARKIK010000053">
    <property type="protein sequence ID" value="KAK8733727.1"/>
    <property type="molecule type" value="Genomic_DNA"/>
</dbReference>
<dbReference type="Proteomes" id="UP001445076">
    <property type="component" value="Unassembled WGS sequence"/>
</dbReference>
<accession>A0AAW0WNY0</accession>
<feature type="chain" id="PRO_5043665244" evidence="1">
    <location>
        <begin position="19"/>
        <end position="455"/>
    </location>
</feature>
<dbReference type="Gene3D" id="3.15.10.30">
    <property type="entry name" value="Haemolymph juvenile hormone binding protein"/>
    <property type="match status" value="1"/>
</dbReference>
<feature type="signal peptide" evidence="1">
    <location>
        <begin position="1"/>
        <end position="18"/>
    </location>
</feature>
<reference evidence="2 3" key="1">
    <citation type="journal article" date="2024" name="BMC Genomics">
        <title>Genome assembly of redclaw crayfish (Cherax quadricarinatus) provides insights into its immune adaptation and hypoxia tolerance.</title>
        <authorList>
            <person name="Liu Z."/>
            <person name="Zheng J."/>
            <person name="Li H."/>
            <person name="Fang K."/>
            <person name="Wang S."/>
            <person name="He J."/>
            <person name="Zhou D."/>
            <person name="Weng S."/>
            <person name="Chi M."/>
            <person name="Gu Z."/>
            <person name="He J."/>
            <person name="Li F."/>
            <person name="Wang M."/>
        </authorList>
    </citation>
    <scope>NUCLEOTIDE SEQUENCE [LARGE SCALE GENOMIC DNA]</scope>
    <source>
        <strain evidence="2">ZL_2023a</strain>
    </source>
</reference>
<protein>
    <submittedName>
        <fullName evidence="2">Uncharacterized protein</fullName>
    </submittedName>
</protein>
<organism evidence="2 3">
    <name type="scientific">Cherax quadricarinatus</name>
    <name type="common">Australian red claw crayfish</name>
    <dbReference type="NCBI Taxonomy" id="27406"/>
    <lineage>
        <taxon>Eukaryota</taxon>
        <taxon>Metazoa</taxon>
        <taxon>Ecdysozoa</taxon>
        <taxon>Arthropoda</taxon>
        <taxon>Crustacea</taxon>
        <taxon>Multicrustacea</taxon>
        <taxon>Malacostraca</taxon>
        <taxon>Eumalacostraca</taxon>
        <taxon>Eucarida</taxon>
        <taxon>Decapoda</taxon>
        <taxon>Pleocyemata</taxon>
        <taxon>Astacidea</taxon>
        <taxon>Parastacoidea</taxon>
        <taxon>Parastacidae</taxon>
        <taxon>Cherax</taxon>
    </lineage>
</organism>
<evidence type="ECO:0000256" key="1">
    <source>
        <dbReference type="SAM" id="SignalP"/>
    </source>
</evidence>
<dbReference type="InterPro" id="IPR038606">
    <property type="entry name" value="To_sf"/>
</dbReference>
<gene>
    <name evidence="2" type="ORF">OTU49_006454</name>
</gene>
<dbReference type="Pfam" id="PF16984">
    <property type="entry name" value="Grp7_allergen"/>
    <property type="match status" value="1"/>
</dbReference>
<dbReference type="InterPro" id="IPR038602">
    <property type="entry name" value="Mite_allergen_7_sf"/>
</dbReference>
<comment type="caution">
    <text evidence="2">The sequence shown here is derived from an EMBL/GenBank/DDBJ whole genome shotgun (WGS) entry which is preliminary data.</text>
</comment>
<dbReference type="PANTHER" id="PTHR11008:SF9">
    <property type="entry name" value="PROTEIN TAKEOUT-LIKE PROTEIN"/>
    <property type="match status" value="1"/>
</dbReference>
<feature type="non-terminal residue" evidence="2">
    <location>
        <position position="1"/>
    </location>
</feature>
<dbReference type="PANTHER" id="PTHR11008">
    <property type="entry name" value="PROTEIN TAKEOUT-LIKE PROTEIN"/>
    <property type="match status" value="1"/>
</dbReference>
<proteinExistence type="predicted"/>
<dbReference type="Pfam" id="PF06585">
    <property type="entry name" value="JHBP"/>
    <property type="match status" value="1"/>
</dbReference>
<dbReference type="Gene3D" id="3.15.10.50">
    <property type="match status" value="1"/>
</dbReference>
<dbReference type="InterPro" id="IPR020234">
    <property type="entry name" value="Mite_allergen_group-7"/>
</dbReference>